<keyword evidence="3" id="KW-1185">Reference proteome</keyword>
<evidence type="ECO:0000256" key="1">
    <source>
        <dbReference type="SAM" id="MobiDB-lite"/>
    </source>
</evidence>
<feature type="region of interest" description="Disordered" evidence="1">
    <location>
        <begin position="1"/>
        <end position="31"/>
    </location>
</feature>
<protein>
    <submittedName>
        <fullName evidence="2">Uncharacterized protein</fullName>
    </submittedName>
</protein>
<sequence length="124" mass="13305">MREANGAISKAEVRPPPAVRSLPDEGRRDAEHFGELGDRVAAGRGYSKLSTPVVSGAAGSLHPMTTAPTCPREHAAGNVTISLNNDPRLTNDGTWRAHCDMCTLEWTFHSSPTRDERLGLGQVS</sequence>
<gene>
    <name evidence="2" type="ORF">SAMN06295973_1257</name>
</gene>
<dbReference type="Proteomes" id="UP000190827">
    <property type="component" value="Unassembled WGS sequence"/>
</dbReference>
<comment type="caution">
    <text evidence="2">The sequence shown here is derived from an EMBL/GenBank/DDBJ whole genome shotgun (WGS) entry which is preliminary data.</text>
</comment>
<evidence type="ECO:0000313" key="2">
    <source>
        <dbReference type="EMBL" id="SKC47534.1"/>
    </source>
</evidence>
<name>A0ABY1LJV7_9MICO</name>
<accession>A0ABY1LJV7</accession>
<dbReference type="EMBL" id="FUZO01000001">
    <property type="protein sequence ID" value="SKC47534.1"/>
    <property type="molecule type" value="Genomic_DNA"/>
</dbReference>
<organism evidence="2 3">
    <name type="scientific">Plantibacter cousiniae</name>
    <name type="common">nom. nud.</name>
    <dbReference type="NCBI Taxonomy" id="199709"/>
    <lineage>
        <taxon>Bacteria</taxon>
        <taxon>Bacillati</taxon>
        <taxon>Actinomycetota</taxon>
        <taxon>Actinomycetes</taxon>
        <taxon>Micrococcales</taxon>
        <taxon>Microbacteriaceae</taxon>
        <taxon>Plantibacter</taxon>
    </lineage>
</organism>
<proteinExistence type="predicted"/>
<feature type="compositionally biased region" description="Basic and acidic residues" evidence="1">
    <location>
        <begin position="22"/>
        <end position="31"/>
    </location>
</feature>
<reference evidence="2 3" key="1">
    <citation type="submission" date="2017-02" db="EMBL/GenBank/DDBJ databases">
        <authorList>
            <person name="Varghese N."/>
            <person name="Submissions S."/>
        </authorList>
    </citation>
    <scope>NUCLEOTIDE SEQUENCE [LARGE SCALE GENOMIC DNA]</scope>
    <source>
        <strain evidence="2 3">VKM Ac-1787</strain>
    </source>
</reference>
<evidence type="ECO:0000313" key="3">
    <source>
        <dbReference type="Proteomes" id="UP000190827"/>
    </source>
</evidence>